<evidence type="ECO:0000256" key="2">
    <source>
        <dbReference type="ARBA" id="ARBA00006916"/>
    </source>
</evidence>
<dbReference type="Pfam" id="PF10153">
    <property type="entry name" value="Efg1"/>
    <property type="match status" value="1"/>
</dbReference>
<feature type="region of interest" description="Disordered" evidence="8">
    <location>
        <begin position="215"/>
        <end position="349"/>
    </location>
</feature>
<feature type="compositionally biased region" description="Basic residues" evidence="8">
    <location>
        <begin position="336"/>
        <end position="349"/>
    </location>
</feature>
<name>A0A0K9NYT0_ZOSMR</name>
<dbReference type="OMA" id="FMGGNDP"/>
<evidence type="ECO:0000256" key="7">
    <source>
        <dbReference type="ARBA" id="ARBA00023242"/>
    </source>
</evidence>
<protein>
    <recommendedName>
        <fullName evidence="3">rRNA-processing protein EFG1</fullName>
    </recommendedName>
    <alternativeName>
        <fullName evidence="4">rRNA-processing protein efg1</fullName>
    </alternativeName>
</protein>
<feature type="compositionally biased region" description="Basic and acidic residues" evidence="8">
    <location>
        <begin position="1"/>
        <end position="16"/>
    </location>
</feature>
<evidence type="ECO:0000256" key="1">
    <source>
        <dbReference type="ARBA" id="ARBA00004604"/>
    </source>
</evidence>
<organism evidence="9 10">
    <name type="scientific">Zostera marina</name>
    <name type="common">Eelgrass</name>
    <dbReference type="NCBI Taxonomy" id="29655"/>
    <lineage>
        <taxon>Eukaryota</taxon>
        <taxon>Viridiplantae</taxon>
        <taxon>Streptophyta</taxon>
        <taxon>Embryophyta</taxon>
        <taxon>Tracheophyta</taxon>
        <taxon>Spermatophyta</taxon>
        <taxon>Magnoliopsida</taxon>
        <taxon>Liliopsida</taxon>
        <taxon>Zosteraceae</taxon>
        <taxon>Zostera</taxon>
    </lineage>
</organism>
<feature type="region of interest" description="Disordered" evidence="8">
    <location>
        <begin position="1"/>
        <end position="56"/>
    </location>
</feature>
<keyword evidence="7" id="KW-0539">Nucleus</keyword>
<evidence type="ECO:0000256" key="6">
    <source>
        <dbReference type="ARBA" id="ARBA00023054"/>
    </source>
</evidence>
<reference evidence="10" key="1">
    <citation type="journal article" date="2016" name="Nature">
        <title>The genome of the seagrass Zostera marina reveals angiosperm adaptation to the sea.</title>
        <authorList>
            <person name="Olsen J.L."/>
            <person name="Rouze P."/>
            <person name="Verhelst B."/>
            <person name="Lin Y.-C."/>
            <person name="Bayer T."/>
            <person name="Collen J."/>
            <person name="Dattolo E."/>
            <person name="De Paoli E."/>
            <person name="Dittami S."/>
            <person name="Maumus F."/>
            <person name="Michel G."/>
            <person name="Kersting A."/>
            <person name="Lauritano C."/>
            <person name="Lohaus R."/>
            <person name="Toepel M."/>
            <person name="Tonon T."/>
            <person name="Vanneste K."/>
            <person name="Amirebrahimi M."/>
            <person name="Brakel J."/>
            <person name="Bostroem C."/>
            <person name="Chovatia M."/>
            <person name="Grimwood J."/>
            <person name="Jenkins J.W."/>
            <person name="Jueterbock A."/>
            <person name="Mraz A."/>
            <person name="Stam W.T."/>
            <person name="Tice H."/>
            <person name="Bornberg-Bauer E."/>
            <person name="Green P.J."/>
            <person name="Pearson G.A."/>
            <person name="Procaccini G."/>
            <person name="Duarte C.M."/>
            <person name="Schmutz J."/>
            <person name="Reusch T.B.H."/>
            <person name="Van de Peer Y."/>
        </authorList>
    </citation>
    <scope>NUCLEOTIDE SEQUENCE [LARGE SCALE GENOMIC DNA]</scope>
    <source>
        <strain evidence="10">cv. Finnish</strain>
    </source>
</reference>
<evidence type="ECO:0000256" key="8">
    <source>
        <dbReference type="SAM" id="MobiDB-lite"/>
    </source>
</evidence>
<keyword evidence="6" id="KW-0175">Coiled coil</keyword>
<evidence type="ECO:0000313" key="9">
    <source>
        <dbReference type="EMBL" id="KMZ61127.1"/>
    </source>
</evidence>
<proteinExistence type="inferred from homology"/>
<feature type="compositionally biased region" description="Low complexity" evidence="8">
    <location>
        <begin position="300"/>
        <end position="315"/>
    </location>
</feature>
<feature type="compositionally biased region" description="Polar residues" evidence="8">
    <location>
        <begin position="275"/>
        <end position="294"/>
    </location>
</feature>
<dbReference type="InterPro" id="IPR019310">
    <property type="entry name" value="Efg1"/>
</dbReference>
<dbReference type="AlphaFoldDB" id="A0A0K9NYT0"/>
<dbReference type="PANTHER" id="PTHR33911:SF1">
    <property type="entry name" value="RRNA-PROCESSING PROTEIN EFG1"/>
    <property type="match status" value="1"/>
</dbReference>
<evidence type="ECO:0000313" key="10">
    <source>
        <dbReference type="Proteomes" id="UP000036987"/>
    </source>
</evidence>
<gene>
    <name evidence="9" type="ORF">ZOSMA_54G00580</name>
</gene>
<dbReference type="GO" id="GO:0000462">
    <property type="term" value="P:maturation of SSU-rRNA from tricistronic rRNA transcript (SSU-rRNA, 5.8S rRNA, LSU-rRNA)"/>
    <property type="evidence" value="ECO:0000318"/>
    <property type="project" value="GO_Central"/>
</dbReference>
<feature type="compositionally biased region" description="Polar residues" evidence="8">
    <location>
        <begin position="240"/>
        <end position="251"/>
    </location>
</feature>
<dbReference type="Proteomes" id="UP000036987">
    <property type="component" value="Unassembled WGS sequence"/>
</dbReference>
<dbReference type="InterPro" id="IPR050786">
    <property type="entry name" value="EFG1_rRNA-proc"/>
</dbReference>
<comment type="caution">
    <text evidence="9">The sequence shown here is derived from an EMBL/GenBank/DDBJ whole genome shotgun (WGS) entry which is preliminary data.</text>
</comment>
<accession>A0A0K9NYT0</accession>
<dbReference type="EMBL" id="LFYR01001529">
    <property type="protein sequence ID" value="KMZ61127.1"/>
    <property type="molecule type" value="Genomic_DNA"/>
</dbReference>
<keyword evidence="5" id="KW-0698">rRNA processing</keyword>
<evidence type="ECO:0000256" key="3">
    <source>
        <dbReference type="ARBA" id="ARBA00018689"/>
    </source>
</evidence>
<dbReference type="GO" id="GO:0005730">
    <property type="term" value="C:nucleolus"/>
    <property type="evidence" value="ECO:0007669"/>
    <property type="project" value="UniProtKB-SubCell"/>
</dbReference>
<evidence type="ECO:0000256" key="5">
    <source>
        <dbReference type="ARBA" id="ARBA00022552"/>
    </source>
</evidence>
<keyword evidence="10" id="KW-1185">Reference proteome</keyword>
<feature type="compositionally biased region" description="Acidic residues" evidence="8">
    <location>
        <begin position="215"/>
        <end position="228"/>
    </location>
</feature>
<dbReference type="PANTHER" id="PTHR33911">
    <property type="entry name" value="RRNA-PROCESSING PROTEIN EFG1"/>
    <property type="match status" value="1"/>
</dbReference>
<comment type="similarity">
    <text evidence="2">Belongs to the EFG1 family.</text>
</comment>
<dbReference type="STRING" id="29655.A0A0K9NYT0"/>
<sequence length="349" mass="39923">MAHSDYTKRRVADRRPRLAGGRLPKAPGLDHKSKIRNNKKIEKKPKTVSKKNQIRSTERMLRKELPSEVREALEKRLEDLNKYQEIQSRIAIEREIFLRNRRVKFFERRKIERRIRRLEKQQRAPSADQNSDATVSEELAKLKGDLEYVRFFPKTVKYVSLFTGGDGADVVEKRNAMRKQIKNNLISAAASGKDLEETGSDDDGNIDVSEDDFFMEESSSDEDADDEWTDKSASCKEPASSASGKATSGMSSDEKTQQRQMSDRALMPPPHSNRHSFSGSYNQARLSNRNQKNYTAPPLSTSSNTTYRSSTPSRNWNSNTRPDNSSNLSSNSDAHKPRRKRRPKKKKQA</sequence>
<dbReference type="OrthoDB" id="47732at2759"/>
<evidence type="ECO:0000256" key="4">
    <source>
        <dbReference type="ARBA" id="ARBA00019827"/>
    </source>
</evidence>
<comment type="subcellular location">
    <subcellularLocation>
        <location evidence="1">Nucleus</location>
        <location evidence="1">Nucleolus</location>
    </subcellularLocation>
</comment>
<feature type="compositionally biased region" description="Basic residues" evidence="8">
    <location>
        <begin position="33"/>
        <end position="53"/>
    </location>
</feature>